<feature type="transmembrane region" description="Helical" evidence="5">
    <location>
        <begin position="523"/>
        <end position="546"/>
    </location>
</feature>
<dbReference type="InterPro" id="IPR013525">
    <property type="entry name" value="ABC2_TM"/>
</dbReference>
<dbReference type="NCBIfam" id="TIGR03061">
    <property type="entry name" value="pip_yhgE_Nterm"/>
    <property type="match status" value="1"/>
</dbReference>
<evidence type="ECO:0000259" key="6">
    <source>
        <dbReference type="Pfam" id="PF12698"/>
    </source>
</evidence>
<evidence type="ECO:0000256" key="3">
    <source>
        <dbReference type="ARBA" id="ARBA00022989"/>
    </source>
</evidence>
<dbReference type="InterPro" id="IPR023908">
    <property type="entry name" value="xxxLxxG_rpt"/>
</dbReference>
<dbReference type="InterPro" id="IPR051328">
    <property type="entry name" value="T7SS_ABC-Transporter"/>
</dbReference>
<proteinExistence type="predicted"/>
<feature type="transmembrane region" description="Helical" evidence="5">
    <location>
        <begin position="585"/>
        <end position="612"/>
    </location>
</feature>
<dbReference type="Pfam" id="PF12698">
    <property type="entry name" value="ABC2_membrane_3"/>
    <property type="match status" value="1"/>
</dbReference>
<evidence type="ECO:0000256" key="4">
    <source>
        <dbReference type="ARBA" id="ARBA00023136"/>
    </source>
</evidence>
<evidence type="ECO:0000313" key="7">
    <source>
        <dbReference type="EMBL" id="GLJ95016.1"/>
    </source>
</evidence>
<sequence length="673" mass="65363">MTFLERARTRRPVTWLTVVGVLLLPVVIGGILVAALYNPTERLGNVRAAIVNDDQPVTINGQMAPLGRQLSAGLVAGSDQVPSNLDWVISNDEDASEGLANGTYSAVITIPKDFSASATSTVPGGSPQKATIQVQTAPDARVADDVITAQITQTAASVFGGAVSERYLSNVLMGFTNLHDQLGQAASGAHQLTTGAQQAGSGATQLADGVAQLSTGAAQLAAGAEQASAGAAQLPSGASQLAGGARQLSGGIGDLASALDTTAAKVVDPDLKGGAAATTGAAGAAVAQTKALGREIGAIAASCAKEGGSDQLCGQIVALIGDPESKTPADGTVAAVGRAAGTAQYAAGLTAGGIDQLMTQTSAGLTTAANGARQLQAGANGLASGADQLAAGASSLSDGVSQLASGSAGLAQGTSDLSTGAGSLATGVNQLATGAGSLAGGLDTAVSQIPTYSQQQADSTAKVVADPVTTSGLGTTLFGAAAIPLLAVIALWFGSLATFVPLQAVPRHALSSRRSSATLALRSLAPAAAIGAAQGVLVAGVAQIAAKYDVGTLLAFGGLCVVAGVAFAAVNQALVAVFGGAGRWVSALVGVMALATGIVSTIPGILAGVAGVLPTSPAYTALLGTVTSASGIGAGIGGMVLWAALAFVATIIAVTRRRSTTARVLLDTPAALA</sequence>
<organism evidence="7 8">
    <name type="scientific">Microbacterium dextranolyticum</name>
    <dbReference type="NCBI Taxonomy" id="36806"/>
    <lineage>
        <taxon>Bacteria</taxon>
        <taxon>Bacillati</taxon>
        <taxon>Actinomycetota</taxon>
        <taxon>Actinomycetes</taxon>
        <taxon>Micrococcales</taxon>
        <taxon>Microbacteriaceae</taxon>
        <taxon>Microbacterium</taxon>
    </lineage>
</organism>
<dbReference type="SUPFAM" id="SSF101967">
    <property type="entry name" value="Adhesin YadA, collagen-binding domain"/>
    <property type="match status" value="1"/>
</dbReference>
<dbReference type="NCBIfam" id="TIGR03057">
    <property type="entry name" value="xxxLxxG_by_4"/>
    <property type="match status" value="6"/>
</dbReference>
<feature type="transmembrane region" description="Helical" evidence="5">
    <location>
        <begin position="477"/>
        <end position="502"/>
    </location>
</feature>
<dbReference type="EMBL" id="BSER01000007">
    <property type="protein sequence ID" value="GLJ95016.1"/>
    <property type="molecule type" value="Genomic_DNA"/>
</dbReference>
<feature type="transmembrane region" description="Helical" evidence="5">
    <location>
        <begin position="632"/>
        <end position="654"/>
    </location>
</feature>
<dbReference type="InterPro" id="IPR011049">
    <property type="entry name" value="Serralysin-like_metalloprot_C"/>
</dbReference>
<dbReference type="PANTHER" id="PTHR43077:SF10">
    <property type="entry name" value="TRANSPORT PERMEASE PROTEIN"/>
    <property type="match status" value="1"/>
</dbReference>
<dbReference type="GO" id="GO:0016020">
    <property type="term" value="C:membrane"/>
    <property type="evidence" value="ECO:0007669"/>
    <property type="project" value="UniProtKB-SubCell"/>
</dbReference>
<comment type="subcellular location">
    <subcellularLocation>
        <location evidence="1">Membrane</location>
        <topology evidence="1">Multi-pass membrane protein</topology>
    </subcellularLocation>
</comment>
<feature type="transmembrane region" description="Helical" evidence="5">
    <location>
        <begin position="12"/>
        <end position="37"/>
    </location>
</feature>
<gene>
    <name evidence="7" type="ORF">GCM10017591_10780</name>
</gene>
<dbReference type="Gene3D" id="1.10.287.950">
    <property type="entry name" value="Methyl-accepting chemotaxis protein"/>
    <property type="match status" value="2"/>
</dbReference>
<keyword evidence="4 5" id="KW-0472">Membrane</keyword>
<dbReference type="RefSeq" id="WP_204964470.1">
    <property type="nucleotide sequence ID" value="NZ_BAAAUR010000004.1"/>
</dbReference>
<evidence type="ECO:0000313" key="8">
    <source>
        <dbReference type="Proteomes" id="UP001142291"/>
    </source>
</evidence>
<evidence type="ECO:0000256" key="5">
    <source>
        <dbReference type="SAM" id="Phobius"/>
    </source>
</evidence>
<feature type="domain" description="ABC-2 type transporter transmembrane" evidence="6">
    <location>
        <begin position="17"/>
        <end position="126"/>
    </location>
</feature>
<dbReference type="GO" id="GO:0140359">
    <property type="term" value="F:ABC-type transporter activity"/>
    <property type="evidence" value="ECO:0007669"/>
    <property type="project" value="InterPro"/>
</dbReference>
<evidence type="ECO:0000256" key="2">
    <source>
        <dbReference type="ARBA" id="ARBA00022692"/>
    </source>
</evidence>
<evidence type="ECO:0000256" key="1">
    <source>
        <dbReference type="ARBA" id="ARBA00004141"/>
    </source>
</evidence>
<protein>
    <recommendedName>
        <fullName evidence="6">ABC-2 type transporter transmembrane domain-containing protein</fullName>
    </recommendedName>
</protein>
<keyword evidence="8" id="KW-1185">Reference proteome</keyword>
<accession>A0A9W6HKT5</accession>
<name>A0A9W6HKT5_9MICO</name>
<feature type="transmembrane region" description="Helical" evidence="5">
    <location>
        <begin position="552"/>
        <end position="578"/>
    </location>
</feature>
<reference evidence="7" key="1">
    <citation type="journal article" date="2014" name="Int. J. Syst. Evol. Microbiol.">
        <title>Complete genome sequence of Corynebacterium casei LMG S-19264T (=DSM 44701T), isolated from a smear-ripened cheese.</title>
        <authorList>
            <consortium name="US DOE Joint Genome Institute (JGI-PGF)"/>
            <person name="Walter F."/>
            <person name="Albersmeier A."/>
            <person name="Kalinowski J."/>
            <person name="Ruckert C."/>
        </authorList>
    </citation>
    <scope>NUCLEOTIDE SEQUENCE</scope>
    <source>
        <strain evidence="7">VKM Ac-1940</strain>
    </source>
</reference>
<reference evidence="7" key="2">
    <citation type="submission" date="2023-01" db="EMBL/GenBank/DDBJ databases">
        <authorList>
            <person name="Sun Q."/>
            <person name="Evtushenko L."/>
        </authorList>
    </citation>
    <scope>NUCLEOTIDE SEQUENCE</scope>
    <source>
        <strain evidence="7">VKM Ac-1940</strain>
    </source>
</reference>
<keyword evidence="2 5" id="KW-0812">Transmembrane</keyword>
<dbReference type="Proteomes" id="UP001142291">
    <property type="component" value="Unassembled WGS sequence"/>
</dbReference>
<keyword evidence="3 5" id="KW-1133">Transmembrane helix</keyword>
<dbReference type="InterPro" id="IPR017500">
    <property type="entry name" value="Phage_infect_YhgE_N"/>
</dbReference>
<dbReference type="PANTHER" id="PTHR43077">
    <property type="entry name" value="TRANSPORT PERMEASE YVFS-RELATED"/>
    <property type="match status" value="1"/>
</dbReference>
<dbReference type="AlphaFoldDB" id="A0A9W6HKT5"/>
<comment type="caution">
    <text evidence="7">The sequence shown here is derived from an EMBL/GenBank/DDBJ whole genome shotgun (WGS) entry which is preliminary data.</text>
</comment>